<keyword evidence="3" id="KW-1185">Reference proteome</keyword>
<dbReference type="InterPro" id="IPR011990">
    <property type="entry name" value="TPR-like_helical_dom_sf"/>
</dbReference>
<evidence type="ECO:0000256" key="1">
    <source>
        <dbReference type="ARBA" id="ARBA00022737"/>
    </source>
</evidence>
<evidence type="ECO:0000313" key="3">
    <source>
        <dbReference type="Proteomes" id="UP001515500"/>
    </source>
</evidence>
<dbReference type="PANTHER" id="PTHR11439:SF463">
    <property type="entry name" value="REVERSE TRANSCRIPTASE TY1_COPIA-TYPE DOMAIN-CONTAINING PROTEIN"/>
    <property type="match status" value="1"/>
</dbReference>
<organism evidence="3 4">
    <name type="scientific">Dioscorea cayennensis subsp. rotundata</name>
    <name type="common">White Guinea yam</name>
    <name type="synonym">Dioscorea rotundata</name>
    <dbReference type="NCBI Taxonomy" id="55577"/>
    <lineage>
        <taxon>Eukaryota</taxon>
        <taxon>Viridiplantae</taxon>
        <taxon>Streptophyta</taxon>
        <taxon>Embryophyta</taxon>
        <taxon>Tracheophyta</taxon>
        <taxon>Spermatophyta</taxon>
        <taxon>Magnoliopsida</taxon>
        <taxon>Liliopsida</taxon>
        <taxon>Dioscoreales</taxon>
        <taxon>Dioscoreaceae</taxon>
        <taxon>Dioscorea</taxon>
    </lineage>
</organism>
<accession>A0AB40CFJ0</accession>
<dbReference type="Proteomes" id="UP001515500">
    <property type="component" value="Chromosome 14"/>
</dbReference>
<dbReference type="InterPro" id="IPR002885">
    <property type="entry name" value="PPR_rpt"/>
</dbReference>
<dbReference type="AlphaFoldDB" id="A0AB40CFJ0"/>
<evidence type="ECO:0000256" key="2">
    <source>
        <dbReference type="PROSITE-ProRule" id="PRU00708"/>
    </source>
</evidence>
<evidence type="ECO:0000313" key="4">
    <source>
        <dbReference type="RefSeq" id="XP_039138720.1"/>
    </source>
</evidence>
<dbReference type="PANTHER" id="PTHR11439">
    <property type="entry name" value="GAG-POL-RELATED RETROTRANSPOSON"/>
    <property type="match status" value="1"/>
</dbReference>
<dbReference type="FunFam" id="1.25.40.10:FF:000196">
    <property type="entry name" value="Pentatricopeptide repeat-containing protein At4g14850"/>
    <property type="match status" value="1"/>
</dbReference>
<keyword evidence="1" id="KW-0677">Repeat</keyword>
<proteinExistence type="predicted"/>
<dbReference type="Pfam" id="PF13041">
    <property type="entry name" value="PPR_2"/>
    <property type="match status" value="1"/>
</dbReference>
<protein>
    <submittedName>
        <fullName evidence="4">Uncharacterized mitochondrial protein AtMg00810-like</fullName>
    </submittedName>
</protein>
<dbReference type="PROSITE" id="PS51375">
    <property type="entry name" value="PPR"/>
    <property type="match status" value="1"/>
</dbReference>
<dbReference type="Gene3D" id="1.25.40.10">
    <property type="entry name" value="Tetratricopeptide repeat domain"/>
    <property type="match status" value="2"/>
</dbReference>
<dbReference type="Pfam" id="PF01535">
    <property type="entry name" value="PPR"/>
    <property type="match status" value="1"/>
</dbReference>
<name>A0AB40CFJ0_DIOCR</name>
<dbReference type="CDD" id="cd09272">
    <property type="entry name" value="RNase_HI_RT_Ty1"/>
    <property type="match status" value="1"/>
</dbReference>
<dbReference type="NCBIfam" id="TIGR00756">
    <property type="entry name" value="PPR"/>
    <property type="match status" value="1"/>
</dbReference>
<feature type="repeat" description="PPR" evidence="2">
    <location>
        <begin position="255"/>
        <end position="289"/>
    </location>
</feature>
<reference evidence="4" key="1">
    <citation type="submission" date="2025-08" db="UniProtKB">
        <authorList>
            <consortium name="RefSeq"/>
        </authorList>
    </citation>
    <scope>IDENTIFICATION</scope>
</reference>
<sequence>MMKVFEMSDLGQLKYFLGLEVTQYKDSLFVSQWKYAEDLLSKAGLLHCNPVGGPINLNEKLQMKDGSGDVDCTKYRRIVGSLLYLTHTRPDLMHAVSVVARFMQSPTKHQYGAVKRILRYVSGTTGYGLHYAKNDQFKLVGYSDSDWGGSPEDRRSTTRWVFSLGSGAVAWCSKNPVHHSRTKHIDTRYHYIRDLIKDKVISVVHCSTHDQLHGLAVKMGLYMDTLIGNSLITMYVKNGEISDSWQAFKSVSEADIISWNSIVHAHLQNEQFEQALALYVQMKVLGFEPDEFSFVAALAACGELAWCNTGRGVHFNLVKIGMTPNAFVGSALIGMYSKFTATTDAKRVFDTIEDKDLVTWNSLISEFV</sequence>
<gene>
    <name evidence="4" type="primary">LOC120276041</name>
</gene>
<dbReference type="GeneID" id="120276041"/>
<dbReference type="RefSeq" id="XP_039138720.1">
    <property type="nucleotide sequence ID" value="XM_039282786.1"/>
</dbReference>